<sequence>MSSYDLKDVEEMADGDQDFILVVVKTFLEEIPPDVTAMNEAIDSDNAKLAYSYAHKMKPNLKLFGLELMPQITIIEQWSKQGKNKAEVPGAGKVITGKVEQVCEELKEDFNL</sequence>
<protein>
    <submittedName>
        <fullName evidence="1">Hpt domain-containing protein</fullName>
    </submittedName>
</protein>
<dbReference type="EMBL" id="DPMF01000112">
    <property type="protein sequence ID" value="HCV80403.1"/>
    <property type="molecule type" value="Genomic_DNA"/>
</dbReference>
<reference evidence="1 2" key="1">
    <citation type="journal article" date="2018" name="Nat. Biotechnol.">
        <title>A standardized bacterial taxonomy based on genome phylogeny substantially revises the tree of life.</title>
        <authorList>
            <person name="Parks D.H."/>
            <person name="Chuvochina M."/>
            <person name="Waite D.W."/>
            <person name="Rinke C."/>
            <person name="Skarshewski A."/>
            <person name="Chaumeil P.A."/>
            <person name="Hugenholtz P."/>
        </authorList>
    </citation>
    <scope>NUCLEOTIDE SEQUENCE [LARGE SCALE GENOMIC DNA]</scope>
    <source>
        <strain evidence="1">UBA9359</strain>
    </source>
</reference>
<dbReference type="Gene3D" id="1.20.120.160">
    <property type="entry name" value="HPT domain"/>
    <property type="match status" value="1"/>
</dbReference>
<dbReference type="GO" id="GO:0000160">
    <property type="term" value="P:phosphorelay signal transduction system"/>
    <property type="evidence" value="ECO:0007669"/>
    <property type="project" value="InterPro"/>
</dbReference>
<evidence type="ECO:0000313" key="2">
    <source>
        <dbReference type="Proteomes" id="UP000264330"/>
    </source>
</evidence>
<gene>
    <name evidence="1" type="ORF">DGQ38_05075</name>
</gene>
<dbReference type="RefSeq" id="WP_013070730.1">
    <property type="nucleotide sequence ID" value="NZ_CAJXAW010000121.1"/>
</dbReference>
<proteinExistence type="predicted"/>
<dbReference type="AlphaFoldDB" id="A0A3D5IXJ1"/>
<name>A0A3D5IXJ1_9FLAO</name>
<organism evidence="1 2">
    <name type="scientific">Zunongwangia profunda</name>
    <dbReference type="NCBI Taxonomy" id="398743"/>
    <lineage>
        <taxon>Bacteria</taxon>
        <taxon>Pseudomonadati</taxon>
        <taxon>Bacteroidota</taxon>
        <taxon>Flavobacteriia</taxon>
        <taxon>Flavobacteriales</taxon>
        <taxon>Flavobacteriaceae</taxon>
        <taxon>Zunongwangia</taxon>
    </lineage>
</organism>
<comment type="caution">
    <text evidence="1">The sequence shown here is derived from an EMBL/GenBank/DDBJ whole genome shotgun (WGS) entry which is preliminary data.</text>
</comment>
<dbReference type="Proteomes" id="UP000264330">
    <property type="component" value="Unassembled WGS sequence"/>
</dbReference>
<accession>A0A3D5IXJ1</accession>
<dbReference type="SUPFAM" id="SSF47226">
    <property type="entry name" value="Histidine-containing phosphotransfer domain, HPT domain"/>
    <property type="match status" value="1"/>
</dbReference>
<dbReference type="InterPro" id="IPR036641">
    <property type="entry name" value="HPT_dom_sf"/>
</dbReference>
<dbReference type="OMA" id="AHKMKPN"/>
<evidence type="ECO:0000313" key="1">
    <source>
        <dbReference type="EMBL" id="HCV80403.1"/>
    </source>
</evidence>